<evidence type="ECO:0000313" key="1">
    <source>
        <dbReference type="EMBL" id="MBD3324465.1"/>
    </source>
</evidence>
<dbReference type="Pfam" id="PF10670">
    <property type="entry name" value="DUF4198"/>
    <property type="match status" value="1"/>
</dbReference>
<proteinExistence type="predicted"/>
<name>A0A9D5Q5C3_9BACT</name>
<sequence>MKRITSSSLIVIGIMLALIQPVSAHFQVLIPSADIVTAAGNRTVDFTIVFTHPMEQGPVMNMEMPAQFGVMIMGQKKDLKDSLEVKEIDGNQTYHASYTLKQPGDHIFYLEPAPYWEPAEEVMIVHYTKVIVNGMSAEEGWDTLVGFPVEIEPLVRPYGLWTGNVFRGIVKKDGNPVPFAEIEVEYYNEGGQVAIPADPFITQVIKADANGVFTYAMPKAGWWAFAALLEGDNTMQSPDGNEVGVELGALMWVNTTDMDLTQ</sequence>
<organism evidence="1 2">
    <name type="scientific">candidate division KSB3 bacterium</name>
    <dbReference type="NCBI Taxonomy" id="2044937"/>
    <lineage>
        <taxon>Bacteria</taxon>
        <taxon>candidate division KSB3</taxon>
    </lineage>
</organism>
<dbReference type="EMBL" id="WJJP01000238">
    <property type="protein sequence ID" value="MBD3324465.1"/>
    <property type="molecule type" value="Genomic_DNA"/>
</dbReference>
<protein>
    <submittedName>
        <fullName evidence="1">DUF4198 domain-containing protein</fullName>
    </submittedName>
</protein>
<evidence type="ECO:0000313" key="2">
    <source>
        <dbReference type="Proteomes" id="UP000649604"/>
    </source>
</evidence>
<dbReference type="Proteomes" id="UP000649604">
    <property type="component" value="Unassembled WGS sequence"/>
</dbReference>
<comment type="caution">
    <text evidence="1">The sequence shown here is derived from an EMBL/GenBank/DDBJ whole genome shotgun (WGS) entry which is preliminary data.</text>
</comment>
<reference evidence="1" key="1">
    <citation type="submission" date="2019-11" db="EMBL/GenBank/DDBJ databases">
        <title>Microbial mats filling the niche in hypersaline microbial mats.</title>
        <authorList>
            <person name="Wong H.L."/>
            <person name="Macleod F.I."/>
            <person name="White R.A. III"/>
            <person name="Burns B.P."/>
        </authorList>
    </citation>
    <scope>NUCLEOTIDE SEQUENCE</scope>
    <source>
        <strain evidence="1">Rbin_158</strain>
    </source>
</reference>
<dbReference type="InterPro" id="IPR019613">
    <property type="entry name" value="DUF4198"/>
</dbReference>
<dbReference type="AlphaFoldDB" id="A0A9D5Q5C3"/>
<accession>A0A9D5Q5C3</accession>
<gene>
    <name evidence="1" type="ORF">GF339_07750</name>
</gene>